<evidence type="ECO:0000259" key="1">
    <source>
        <dbReference type="Pfam" id="PF03551"/>
    </source>
</evidence>
<accession>A0A1H8WFI7</accession>
<keyword evidence="3" id="KW-1185">Reference proteome</keyword>
<sequence>MNGMFALSGFQRDLLVVASGLENPSGQQLKGQFEDEMGTEVKDGRLYPNLDTLVEQGLLEKGQRDRRTNYYQVTENGSSTIQEYVEWMQARELPA</sequence>
<dbReference type="InterPro" id="IPR036388">
    <property type="entry name" value="WH-like_DNA-bd_sf"/>
</dbReference>
<reference evidence="3" key="1">
    <citation type="submission" date="2016-10" db="EMBL/GenBank/DDBJ databases">
        <authorList>
            <person name="Varghese N."/>
            <person name="Submissions S."/>
        </authorList>
    </citation>
    <scope>NUCLEOTIDE SEQUENCE [LARGE SCALE GENOMIC DNA]</scope>
    <source>
        <strain evidence="3">CGMCC 1.10121</strain>
    </source>
</reference>
<evidence type="ECO:0000313" key="2">
    <source>
        <dbReference type="EMBL" id="SEP26396.1"/>
    </source>
</evidence>
<dbReference type="EMBL" id="FODV01000029">
    <property type="protein sequence ID" value="SEP26396.1"/>
    <property type="molecule type" value="Genomic_DNA"/>
</dbReference>
<dbReference type="SUPFAM" id="SSF46785">
    <property type="entry name" value="Winged helix' DNA-binding domain"/>
    <property type="match status" value="1"/>
</dbReference>
<dbReference type="Proteomes" id="UP000199126">
    <property type="component" value="Unassembled WGS sequence"/>
</dbReference>
<evidence type="ECO:0000313" key="3">
    <source>
        <dbReference type="Proteomes" id="UP000199126"/>
    </source>
</evidence>
<dbReference type="AlphaFoldDB" id="A0A1H8WFI7"/>
<dbReference type="InterPro" id="IPR005149">
    <property type="entry name" value="Tscrpt_reg_PadR_N"/>
</dbReference>
<name>A0A1H8WFI7_9EURY</name>
<dbReference type="Pfam" id="PF03551">
    <property type="entry name" value="PadR"/>
    <property type="match status" value="1"/>
</dbReference>
<organism evidence="2 3">
    <name type="scientific">Halogranum amylolyticum</name>
    <dbReference type="NCBI Taxonomy" id="660520"/>
    <lineage>
        <taxon>Archaea</taxon>
        <taxon>Methanobacteriati</taxon>
        <taxon>Methanobacteriota</taxon>
        <taxon>Stenosarchaea group</taxon>
        <taxon>Halobacteria</taxon>
        <taxon>Halobacteriales</taxon>
        <taxon>Haloferacaceae</taxon>
    </lineage>
</organism>
<dbReference type="InterPro" id="IPR036390">
    <property type="entry name" value="WH_DNA-bd_sf"/>
</dbReference>
<feature type="domain" description="Transcription regulator PadR N-terminal" evidence="1">
    <location>
        <begin position="24"/>
        <end position="82"/>
    </location>
</feature>
<protein>
    <submittedName>
        <fullName evidence="2">Transcriptional regulator PadR-like family protein</fullName>
    </submittedName>
</protein>
<gene>
    <name evidence="2" type="ORF">SAMN04487948_1295</name>
</gene>
<proteinExistence type="predicted"/>
<dbReference type="Gene3D" id="1.10.10.10">
    <property type="entry name" value="Winged helix-like DNA-binding domain superfamily/Winged helix DNA-binding domain"/>
    <property type="match status" value="1"/>
</dbReference>